<organism evidence="4 5">
    <name type="scientific">Halogeometricum limi</name>
    <dbReference type="NCBI Taxonomy" id="555875"/>
    <lineage>
        <taxon>Archaea</taxon>
        <taxon>Methanobacteriati</taxon>
        <taxon>Methanobacteriota</taxon>
        <taxon>Stenosarchaea group</taxon>
        <taxon>Halobacteria</taxon>
        <taxon>Halobacteriales</taxon>
        <taxon>Haloferacaceae</taxon>
        <taxon>Halogeometricum</taxon>
    </lineage>
</organism>
<feature type="region of interest" description="Disordered" evidence="1">
    <location>
        <begin position="317"/>
        <end position="344"/>
    </location>
</feature>
<dbReference type="Pfam" id="PF22725">
    <property type="entry name" value="GFO_IDH_MocA_C3"/>
    <property type="match status" value="1"/>
</dbReference>
<dbReference type="InterPro" id="IPR055170">
    <property type="entry name" value="GFO_IDH_MocA-like_dom"/>
</dbReference>
<evidence type="ECO:0000259" key="3">
    <source>
        <dbReference type="Pfam" id="PF22725"/>
    </source>
</evidence>
<dbReference type="InterPro" id="IPR000683">
    <property type="entry name" value="Gfo/Idh/MocA-like_OxRdtase_N"/>
</dbReference>
<evidence type="ECO:0000259" key="2">
    <source>
        <dbReference type="Pfam" id="PF01408"/>
    </source>
</evidence>
<accession>A0A1I6HU62</accession>
<evidence type="ECO:0000256" key="1">
    <source>
        <dbReference type="SAM" id="MobiDB-lite"/>
    </source>
</evidence>
<reference evidence="5" key="1">
    <citation type="submission" date="2016-10" db="EMBL/GenBank/DDBJ databases">
        <authorList>
            <person name="Varghese N."/>
            <person name="Submissions S."/>
        </authorList>
    </citation>
    <scope>NUCLEOTIDE SEQUENCE [LARGE SCALE GENOMIC DNA]</scope>
    <source>
        <strain evidence="5">CGMCC 1.8711</strain>
    </source>
</reference>
<sequence length="344" mass="37379">MGLEYGVVGTGYWGSNHVRVAAELVEAGDIDSLTLCDIDEERASEMADSYGVPYVTSISDLVASGVDAVVVATPSVTHHEVGCELLDAGVDVLVEKPLATTSRDAWSLVERAEANDCVLGVGHIFRSHPALRDLKRRIDRGELGEIRYLTTTRYAFRTPRPDAGALYSLAVHDVDVYSHLLDARPDSVYCRLDSNVRDGIDETATLTLSYGDVTGVINESWHVPVFDKRRDLTVVGSKRSAHIDYLEDTVVEIHDAEVVREEGVLQARDEGVRRHEVDGGEPLRLEVEAFVDACETRTDPPATGRVGAETVELLEAAERSDELGESVSLPAGVDPESVPAQADD</sequence>
<evidence type="ECO:0000313" key="4">
    <source>
        <dbReference type="EMBL" id="SFR57780.1"/>
    </source>
</evidence>
<feature type="domain" description="Gfo/Idh/MocA-like oxidoreductase N-terminal" evidence="2">
    <location>
        <begin position="4"/>
        <end position="123"/>
    </location>
</feature>
<dbReference type="InterPro" id="IPR036291">
    <property type="entry name" value="NAD(P)-bd_dom_sf"/>
</dbReference>
<dbReference type="EMBL" id="FOYS01000004">
    <property type="protein sequence ID" value="SFR57780.1"/>
    <property type="molecule type" value="Genomic_DNA"/>
</dbReference>
<name>A0A1I6HU62_9EURY</name>
<dbReference type="SUPFAM" id="SSF51735">
    <property type="entry name" value="NAD(P)-binding Rossmann-fold domains"/>
    <property type="match status" value="1"/>
</dbReference>
<dbReference type="GO" id="GO:0000166">
    <property type="term" value="F:nucleotide binding"/>
    <property type="evidence" value="ECO:0007669"/>
    <property type="project" value="InterPro"/>
</dbReference>
<dbReference type="Gene3D" id="3.40.50.720">
    <property type="entry name" value="NAD(P)-binding Rossmann-like Domain"/>
    <property type="match status" value="1"/>
</dbReference>
<dbReference type="Pfam" id="PF01408">
    <property type="entry name" value="GFO_IDH_MocA"/>
    <property type="match status" value="1"/>
</dbReference>
<dbReference type="RefSeq" id="WP_089881234.1">
    <property type="nucleotide sequence ID" value="NZ_FOYS01000004.1"/>
</dbReference>
<dbReference type="Gene3D" id="3.30.360.10">
    <property type="entry name" value="Dihydrodipicolinate Reductase, domain 2"/>
    <property type="match status" value="1"/>
</dbReference>
<dbReference type="AlphaFoldDB" id="A0A1I6HU62"/>
<protein>
    <submittedName>
        <fullName evidence="4">UDP-N-acetylglucosamine 3-dehydrogenase</fullName>
    </submittedName>
</protein>
<dbReference type="PANTHER" id="PTHR43377">
    <property type="entry name" value="BILIVERDIN REDUCTASE A"/>
    <property type="match status" value="1"/>
</dbReference>
<dbReference type="InterPro" id="IPR051450">
    <property type="entry name" value="Gfo/Idh/MocA_Oxidoreductases"/>
</dbReference>
<dbReference type="STRING" id="555875.SAMN04488124_2436"/>
<dbReference type="OrthoDB" id="25239at2157"/>
<evidence type="ECO:0000313" key="5">
    <source>
        <dbReference type="Proteomes" id="UP000243250"/>
    </source>
</evidence>
<keyword evidence="5" id="KW-1185">Reference proteome</keyword>
<dbReference type="SUPFAM" id="SSF55347">
    <property type="entry name" value="Glyceraldehyde-3-phosphate dehydrogenase-like, C-terminal domain"/>
    <property type="match status" value="1"/>
</dbReference>
<dbReference type="PANTHER" id="PTHR43377:SF1">
    <property type="entry name" value="BILIVERDIN REDUCTASE A"/>
    <property type="match status" value="1"/>
</dbReference>
<dbReference type="Proteomes" id="UP000243250">
    <property type="component" value="Unassembled WGS sequence"/>
</dbReference>
<gene>
    <name evidence="4" type="ORF">SAMN04488124_2436</name>
</gene>
<proteinExistence type="predicted"/>
<feature type="domain" description="GFO/IDH/MocA-like oxidoreductase" evidence="3">
    <location>
        <begin position="132"/>
        <end position="241"/>
    </location>
</feature>